<dbReference type="GO" id="GO:0005886">
    <property type="term" value="C:plasma membrane"/>
    <property type="evidence" value="ECO:0007669"/>
    <property type="project" value="TreeGrafter"/>
</dbReference>
<accession>A0AAN6NAD3</accession>
<evidence type="ECO:0000313" key="8">
    <source>
        <dbReference type="Proteomes" id="UP001303473"/>
    </source>
</evidence>
<dbReference type="Pfam" id="PF01284">
    <property type="entry name" value="MARVEL"/>
    <property type="match status" value="1"/>
</dbReference>
<dbReference type="AlphaFoldDB" id="A0AAN6NAD3"/>
<keyword evidence="8" id="KW-1185">Reference proteome</keyword>
<dbReference type="InterPro" id="IPR008253">
    <property type="entry name" value="Marvel"/>
</dbReference>
<reference evidence="8" key="1">
    <citation type="journal article" date="2023" name="Mol. Phylogenet. Evol.">
        <title>Genome-scale phylogeny and comparative genomics of the fungal order Sordariales.</title>
        <authorList>
            <person name="Hensen N."/>
            <person name="Bonometti L."/>
            <person name="Westerberg I."/>
            <person name="Brannstrom I.O."/>
            <person name="Guillou S."/>
            <person name="Cros-Aarteil S."/>
            <person name="Calhoun S."/>
            <person name="Haridas S."/>
            <person name="Kuo A."/>
            <person name="Mondo S."/>
            <person name="Pangilinan J."/>
            <person name="Riley R."/>
            <person name="LaButti K."/>
            <person name="Andreopoulos B."/>
            <person name="Lipzen A."/>
            <person name="Chen C."/>
            <person name="Yan M."/>
            <person name="Daum C."/>
            <person name="Ng V."/>
            <person name="Clum A."/>
            <person name="Steindorff A."/>
            <person name="Ohm R.A."/>
            <person name="Martin F."/>
            <person name="Silar P."/>
            <person name="Natvig D.O."/>
            <person name="Lalanne C."/>
            <person name="Gautier V."/>
            <person name="Ament-Velasquez S.L."/>
            <person name="Kruys A."/>
            <person name="Hutchinson M.I."/>
            <person name="Powell A.J."/>
            <person name="Barry K."/>
            <person name="Miller A.N."/>
            <person name="Grigoriev I.V."/>
            <person name="Debuchy R."/>
            <person name="Gladieux P."/>
            <person name="Hiltunen Thoren M."/>
            <person name="Johannesson H."/>
        </authorList>
    </citation>
    <scope>NUCLEOTIDE SEQUENCE [LARGE SCALE GENOMIC DNA]</scope>
    <source>
        <strain evidence="8">CBS 340.73</strain>
    </source>
</reference>
<dbReference type="GO" id="GO:0032126">
    <property type="term" value="C:eisosome"/>
    <property type="evidence" value="ECO:0007669"/>
    <property type="project" value="TreeGrafter"/>
</dbReference>
<keyword evidence="3 5" id="KW-1133">Transmembrane helix</keyword>
<keyword evidence="2 5" id="KW-0812">Transmembrane</keyword>
<dbReference type="PANTHER" id="PTHR28165:SF2">
    <property type="entry name" value="MARVEL DOMAIN-CONTAINING PROTEIN"/>
    <property type="match status" value="1"/>
</dbReference>
<dbReference type="Proteomes" id="UP001303473">
    <property type="component" value="Unassembled WGS sequence"/>
</dbReference>
<evidence type="ECO:0000256" key="1">
    <source>
        <dbReference type="ARBA" id="ARBA00004141"/>
    </source>
</evidence>
<proteinExistence type="predicted"/>
<dbReference type="PANTHER" id="PTHR28165">
    <property type="entry name" value="NON-CLASSICAL EXPORT PROTEIN 2-RELATED"/>
    <property type="match status" value="1"/>
</dbReference>
<evidence type="ECO:0000256" key="3">
    <source>
        <dbReference type="ARBA" id="ARBA00022989"/>
    </source>
</evidence>
<evidence type="ECO:0000259" key="6">
    <source>
        <dbReference type="Pfam" id="PF01284"/>
    </source>
</evidence>
<evidence type="ECO:0000256" key="4">
    <source>
        <dbReference type="ARBA" id="ARBA00023136"/>
    </source>
</evidence>
<feature type="transmembrane region" description="Helical" evidence="5">
    <location>
        <begin position="157"/>
        <end position="174"/>
    </location>
</feature>
<comment type="caution">
    <text evidence="7">The sequence shown here is derived from an EMBL/GenBank/DDBJ whole genome shotgun (WGS) entry which is preliminary data.</text>
</comment>
<evidence type="ECO:0000313" key="7">
    <source>
        <dbReference type="EMBL" id="KAK3940152.1"/>
    </source>
</evidence>
<keyword evidence="4 5" id="KW-0472">Membrane</keyword>
<dbReference type="GO" id="GO:0070941">
    <property type="term" value="P:eisosome assembly"/>
    <property type="evidence" value="ECO:0007669"/>
    <property type="project" value="TreeGrafter"/>
</dbReference>
<feature type="transmembrane region" description="Helical" evidence="5">
    <location>
        <begin position="42"/>
        <end position="63"/>
    </location>
</feature>
<evidence type="ECO:0000256" key="2">
    <source>
        <dbReference type="ARBA" id="ARBA00022692"/>
    </source>
</evidence>
<protein>
    <submittedName>
        <fullName evidence="7">Marvel domain-containing protein</fullName>
    </submittedName>
</protein>
<name>A0AAN6NAD3_9PEZI</name>
<feature type="transmembrane region" description="Helical" evidence="5">
    <location>
        <begin position="69"/>
        <end position="91"/>
    </location>
</feature>
<evidence type="ECO:0000256" key="5">
    <source>
        <dbReference type="SAM" id="Phobius"/>
    </source>
</evidence>
<dbReference type="EMBL" id="MU853800">
    <property type="protein sequence ID" value="KAK3940152.1"/>
    <property type="molecule type" value="Genomic_DNA"/>
</dbReference>
<comment type="subcellular location">
    <subcellularLocation>
        <location evidence="1">Membrane</location>
        <topology evidence="1">Multi-pass membrane protein</topology>
    </subcellularLocation>
</comment>
<sequence length="187" mass="19448">MLAPISLGLRALQFIFAVVVLGLAVTLIKAQVLGDAPTTTKYSSFTGAFGIIVCAAGVAGMFVSAIPDLVTMALDGVLALLFLAGGIAWAVGLKGIGCKDQTAYMQMRENGLLNEGSATVDGVAVIGADYNSNNDYDVFDKLSANCQKGMADEIMQFISFAFALGLLGLGFVRWRKGGTSGSSRYVA</sequence>
<dbReference type="GO" id="GO:0072659">
    <property type="term" value="P:protein localization to plasma membrane"/>
    <property type="evidence" value="ECO:0007669"/>
    <property type="project" value="TreeGrafter"/>
</dbReference>
<dbReference type="InterPro" id="IPR052649">
    <property type="entry name" value="NCE102-like"/>
</dbReference>
<gene>
    <name evidence="7" type="ORF">QBC46DRAFT_130164</name>
</gene>
<organism evidence="7 8">
    <name type="scientific">Diplogelasinospora grovesii</name>
    <dbReference type="NCBI Taxonomy" id="303347"/>
    <lineage>
        <taxon>Eukaryota</taxon>
        <taxon>Fungi</taxon>
        <taxon>Dikarya</taxon>
        <taxon>Ascomycota</taxon>
        <taxon>Pezizomycotina</taxon>
        <taxon>Sordariomycetes</taxon>
        <taxon>Sordariomycetidae</taxon>
        <taxon>Sordariales</taxon>
        <taxon>Diplogelasinosporaceae</taxon>
        <taxon>Diplogelasinospora</taxon>
    </lineage>
</organism>
<feature type="transmembrane region" description="Helical" evidence="5">
    <location>
        <begin position="12"/>
        <end position="30"/>
    </location>
</feature>
<feature type="domain" description="MARVEL" evidence="6">
    <location>
        <begin position="6"/>
        <end position="166"/>
    </location>
</feature>